<gene>
    <name evidence="1" type="ORF">ROSINTL182_07034</name>
</gene>
<evidence type="ECO:0000313" key="2">
    <source>
        <dbReference type="Proteomes" id="UP000004828"/>
    </source>
</evidence>
<reference evidence="1 2" key="1">
    <citation type="submission" date="2009-08" db="EMBL/GenBank/DDBJ databases">
        <authorList>
            <person name="Weinstock G."/>
            <person name="Sodergren E."/>
            <person name="Clifton S."/>
            <person name="Fulton L."/>
            <person name="Fulton B."/>
            <person name="Courtney L."/>
            <person name="Fronick C."/>
            <person name="Harrison M."/>
            <person name="Strong C."/>
            <person name="Farmer C."/>
            <person name="Delahaunty K."/>
            <person name="Markovic C."/>
            <person name="Hall O."/>
            <person name="Minx P."/>
            <person name="Tomlinson C."/>
            <person name="Mitreva M."/>
            <person name="Nelson J."/>
            <person name="Hou S."/>
            <person name="Wollam A."/>
            <person name="Pepin K.H."/>
            <person name="Johnson M."/>
            <person name="Bhonagiri V."/>
            <person name="Nash W.E."/>
            <person name="Warren W."/>
            <person name="Chinwalla A."/>
            <person name="Mardis E.R."/>
            <person name="Wilson R.K."/>
        </authorList>
    </citation>
    <scope>NUCLEOTIDE SEQUENCE [LARGE SCALE GENOMIC DNA]</scope>
    <source>
        <strain evidence="1 2">L1-82</strain>
    </source>
</reference>
<dbReference type="Proteomes" id="UP000004828">
    <property type="component" value="Unassembled WGS sequence"/>
</dbReference>
<accession>C7GAV4</accession>
<name>C7GAV4_9FIRM</name>
<protein>
    <submittedName>
        <fullName evidence="1">Uncharacterized protein</fullName>
    </submittedName>
</protein>
<dbReference type="HOGENOM" id="CLU_3295863_0_0_9"/>
<evidence type="ECO:0000313" key="1">
    <source>
        <dbReference type="EMBL" id="EEV01122.1"/>
    </source>
</evidence>
<dbReference type="EMBL" id="ABYJ02000094">
    <property type="protein sequence ID" value="EEV01122.1"/>
    <property type="molecule type" value="Genomic_DNA"/>
</dbReference>
<sequence length="40" mass="5065">MVLYFFTHFLHKPPHPFYNIRLGYRVKMREIKESMPDRRI</sequence>
<dbReference type="AlphaFoldDB" id="C7GAV4"/>
<organism evidence="1 2">
    <name type="scientific">Roseburia intestinalis L1-82</name>
    <dbReference type="NCBI Taxonomy" id="536231"/>
    <lineage>
        <taxon>Bacteria</taxon>
        <taxon>Bacillati</taxon>
        <taxon>Bacillota</taxon>
        <taxon>Clostridia</taxon>
        <taxon>Lachnospirales</taxon>
        <taxon>Lachnospiraceae</taxon>
        <taxon>Roseburia</taxon>
    </lineage>
</organism>
<comment type="caution">
    <text evidence="1">The sequence shown here is derived from an EMBL/GenBank/DDBJ whole genome shotgun (WGS) entry which is preliminary data.</text>
</comment>
<proteinExistence type="predicted"/>